<gene>
    <name evidence="2" type="ORF">SAMN05444000_12031</name>
</gene>
<evidence type="ECO:0008006" key="4">
    <source>
        <dbReference type="Google" id="ProtNLM"/>
    </source>
</evidence>
<dbReference type="Proteomes" id="UP000183982">
    <property type="component" value="Unassembled WGS sequence"/>
</dbReference>
<feature type="transmembrane region" description="Helical" evidence="1">
    <location>
        <begin position="162"/>
        <end position="180"/>
    </location>
</feature>
<dbReference type="SUPFAM" id="SSF48452">
    <property type="entry name" value="TPR-like"/>
    <property type="match status" value="1"/>
</dbReference>
<accession>A0A1M6Q480</accession>
<name>A0A1M6Q480_9RHOB</name>
<protein>
    <recommendedName>
        <fullName evidence="4">Tetratricopeptide repeat-containing protein</fullName>
    </recommendedName>
</protein>
<evidence type="ECO:0000256" key="1">
    <source>
        <dbReference type="SAM" id="Phobius"/>
    </source>
</evidence>
<sequence>MHDYYYYVVFPLIVAVSSGVLVYHYPQWISGENALIYSRAEFIAPSIDGDDHVFHNLTVSNRTDKVQNNVDVRIESKFELDTVEIVPSDDNAGDPTISWSEDKKSIGLSIASMRPKEEAAFQVKMRRSEAVFVEYDVSSDESIGELAGQASDASVWDGISKVLPVLFGFLLPVALAMFLFRNRSSIALSSNNTGFCLLHSGELDDASQIFETKIAKSGGGVFELTNYACCLALKGELEKAKRYLSAARLLGGSKKHDNVTLAELIISWKEKDVPSAMNRLTEFREQRRVIFFSPYKSYRHSMLLAEIEADLAGNSPKV</sequence>
<keyword evidence="1" id="KW-0812">Transmembrane</keyword>
<keyword evidence="1" id="KW-1133">Transmembrane helix</keyword>
<keyword evidence="1" id="KW-0472">Membrane</keyword>
<dbReference type="EMBL" id="FQZQ01000020">
    <property type="protein sequence ID" value="SHK14953.1"/>
    <property type="molecule type" value="Genomic_DNA"/>
</dbReference>
<evidence type="ECO:0000313" key="3">
    <source>
        <dbReference type="Proteomes" id="UP000183982"/>
    </source>
</evidence>
<proteinExistence type="predicted"/>
<organism evidence="2 3">
    <name type="scientific">Shimia gijangensis</name>
    <dbReference type="NCBI Taxonomy" id="1470563"/>
    <lineage>
        <taxon>Bacteria</taxon>
        <taxon>Pseudomonadati</taxon>
        <taxon>Pseudomonadota</taxon>
        <taxon>Alphaproteobacteria</taxon>
        <taxon>Rhodobacterales</taxon>
        <taxon>Roseobacteraceae</taxon>
    </lineage>
</organism>
<dbReference type="RefSeq" id="WP_139280752.1">
    <property type="nucleotide sequence ID" value="NZ_FQZQ01000020.1"/>
</dbReference>
<keyword evidence="3" id="KW-1185">Reference proteome</keyword>
<dbReference type="AlphaFoldDB" id="A0A1M6Q480"/>
<feature type="transmembrane region" description="Helical" evidence="1">
    <location>
        <begin position="5"/>
        <end position="25"/>
    </location>
</feature>
<dbReference type="InterPro" id="IPR011990">
    <property type="entry name" value="TPR-like_helical_dom_sf"/>
</dbReference>
<evidence type="ECO:0000313" key="2">
    <source>
        <dbReference type="EMBL" id="SHK14953.1"/>
    </source>
</evidence>
<reference evidence="3" key="1">
    <citation type="submission" date="2016-11" db="EMBL/GenBank/DDBJ databases">
        <authorList>
            <person name="Varghese N."/>
            <person name="Submissions S."/>
        </authorList>
    </citation>
    <scope>NUCLEOTIDE SEQUENCE [LARGE SCALE GENOMIC DNA]</scope>
    <source>
        <strain evidence="3">DSM 100564</strain>
    </source>
</reference>